<dbReference type="CDD" id="cd01958">
    <property type="entry name" value="HPS_like"/>
    <property type="match status" value="1"/>
</dbReference>
<dbReference type="Proteomes" id="UP000236161">
    <property type="component" value="Unassembled WGS sequence"/>
</dbReference>
<sequence length="161" mass="17206">MISQFSSIYSVNDQNSEKCTMGFKAVVFLISFLLLRPPPAISGCIYCSHPAPHRHPKKPPPVVLPPPDDGAPPPVKCSLDILKLGLCLDVLGGLIHVGLAPVESYCCPVLEGLLELEAAACLCTAINLKVLNLNIYIPLALQVLIACGKDPPPGYLCPLRN</sequence>
<accession>A0A2H9ZYP7</accession>
<proteinExistence type="predicted"/>
<dbReference type="SMART" id="SM00499">
    <property type="entry name" value="AAI"/>
    <property type="match status" value="1"/>
</dbReference>
<evidence type="ECO:0000259" key="1">
    <source>
        <dbReference type="SMART" id="SM00499"/>
    </source>
</evidence>
<dbReference type="STRING" id="1088818.A0A2H9ZYP7"/>
<dbReference type="AlphaFoldDB" id="A0A2H9ZYP7"/>
<dbReference type="OrthoDB" id="1935738at2759"/>
<dbReference type="InterPro" id="IPR036312">
    <property type="entry name" value="Bifun_inhib/LTP/seed_sf"/>
</dbReference>
<organism evidence="2 3">
    <name type="scientific">Apostasia shenzhenica</name>
    <dbReference type="NCBI Taxonomy" id="1088818"/>
    <lineage>
        <taxon>Eukaryota</taxon>
        <taxon>Viridiplantae</taxon>
        <taxon>Streptophyta</taxon>
        <taxon>Embryophyta</taxon>
        <taxon>Tracheophyta</taxon>
        <taxon>Spermatophyta</taxon>
        <taxon>Magnoliopsida</taxon>
        <taxon>Liliopsida</taxon>
        <taxon>Asparagales</taxon>
        <taxon>Orchidaceae</taxon>
        <taxon>Apostasioideae</taxon>
        <taxon>Apostasia</taxon>
    </lineage>
</organism>
<evidence type="ECO:0000313" key="2">
    <source>
        <dbReference type="EMBL" id="PKA48435.1"/>
    </source>
</evidence>
<dbReference type="InterPro" id="IPR051636">
    <property type="entry name" value="Plant_LTP/defense-related"/>
</dbReference>
<dbReference type="PANTHER" id="PTHR31731">
    <property type="match status" value="1"/>
</dbReference>
<dbReference type="Pfam" id="PF14547">
    <property type="entry name" value="Hydrophob_seed"/>
    <property type="match status" value="1"/>
</dbReference>
<name>A0A2H9ZYP7_9ASPA</name>
<keyword evidence="3" id="KW-1185">Reference proteome</keyword>
<dbReference type="EMBL" id="KZ452395">
    <property type="protein sequence ID" value="PKA48435.1"/>
    <property type="molecule type" value="Genomic_DNA"/>
</dbReference>
<dbReference type="SUPFAM" id="SSF47699">
    <property type="entry name" value="Bifunctional inhibitor/lipid-transfer protein/seed storage 2S albumin"/>
    <property type="match status" value="1"/>
</dbReference>
<dbReference type="InterPro" id="IPR016140">
    <property type="entry name" value="Bifunc_inhib/LTP/seed_store"/>
</dbReference>
<feature type="domain" description="Bifunctional inhibitor/plant lipid transfer protein/seed storage helical" evidence="1">
    <location>
        <begin position="77"/>
        <end position="157"/>
    </location>
</feature>
<gene>
    <name evidence="2" type="primary">TPRP-F1</name>
    <name evidence="2" type="ORF">AXF42_Ash020953</name>
</gene>
<evidence type="ECO:0000313" key="3">
    <source>
        <dbReference type="Proteomes" id="UP000236161"/>
    </source>
</evidence>
<dbReference type="InterPro" id="IPR027923">
    <property type="entry name" value="Hydrophob_seed_dom"/>
</dbReference>
<protein>
    <submittedName>
        <fullName evidence="2">36.4 kDa proline-rich protein</fullName>
    </submittedName>
</protein>
<reference evidence="2 3" key="1">
    <citation type="journal article" date="2017" name="Nature">
        <title>The Apostasia genome and the evolution of orchids.</title>
        <authorList>
            <person name="Zhang G.Q."/>
            <person name="Liu K.W."/>
            <person name="Li Z."/>
            <person name="Lohaus R."/>
            <person name="Hsiao Y.Y."/>
            <person name="Niu S.C."/>
            <person name="Wang J.Y."/>
            <person name="Lin Y.C."/>
            <person name="Xu Q."/>
            <person name="Chen L.J."/>
            <person name="Yoshida K."/>
            <person name="Fujiwara S."/>
            <person name="Wang Z.W."/>
            <person name="Zhang Y.Q."/>
            <person name="Mitsuda N."/>
            <person name="Wang M."/>
            <person name="Liu G.H."/>
            <person name="Pecoraro L."/>
            <person name="Huang H.X."/>
            <person name="Xiao X.J."/>
            <person name="Lin M."/>
            <person name="Wu X.Y."/>
            <person name="Wu W.L."/>
            <person name="Chen Y.Y."/>
            <person name="Chang S.B."/>
            <person name="Sakamoto S."/>
            <person name="Ohme-Takagi M."/>
            <person name="Yagi M."/>
            <person name="Zeng S.J."/>
            <person name="Shen C.Y."/>
            <person name="Yeh C.M."/>
            <person name="Luo Y.B."/>
            <person name="Tsai W.C."/>
            <person name="Van de Peer Y."/>
            <person name="Liu Z.J."/>
        </authorList>
    </citation>
    <scope>NUCLEOTIDE SEQUENCE [LARGE SCALE GENOMIC DNA]</scope>
    <source>
        <strain evidence="3">cv. Shenzhen</strain>
        <tissue evidence="2">Stem</tissue>
    </source>
</reference>
<dbReference type="Gene3D" id="1.10.110.10">
    <property type="entry name" value="Plant lipid-transfer and hydrophobic proteins"/>
    <property type="match status" value="1"/>
</dbReference>